<feature type="compositionally biased region" description="Low complexity" evidence="1">
    <location>
        <begin position="55"/>
        <end position="74"/>
    </location>
</feature>
<protein>
    <submittedName>
        <fullName evidence="2">Uncharacterized protein</fullName>
    </submittedName>
</protein>
<sequence length="90" mass="9801">MMPLRPLQPPPPCDKTQLFGPLQFSPRSPPLLSLSSTFPSMSLMRPTLPRLTLTLDSTSNSVSPTLPSRPSSPSHRLQVSPPPAARLSSW</sequence>
<keyword evidence="3" id="KW-1185">Reference proteome</keyword>
<evidence type="ECO:0000256" key="1">
    <source>
        <dbReference type="SAM" id="MobiDB-lite"/>
    </source>
</evidence>
<feature type="region of interest" description="Disordered" evidence="1">
    <location>
        <begin position="1"/>
        <end position="26"/>
    </location>
</feature>
<proteinExistence type="predicted"/>
<evidence type="ECO:0000313" key="3">
    <source>
        <dbReference type="Proteomes" id="UP001281410"/>
    </source>
</evidence>
<reference evidence="2" key="1">
    <citation type="journal article" date="2023" name="Plant J.">
        <title>Genome sequences and population genomics provide insights into the demographic history, inbreeding, and mutation load of two 'living fossil' tree species of Dipteronia.</title>
        <authorList>
            <person name="Feng Y."/>
            <person name="Comes H.P."/>
            <person name="Chen J."/>
            <person name="Zhu S."/>
            <person name="Lu R."/>
            <person name="Zhang X."/>
            <person name="Li P."/>
            <person name="Qiu J."/>
            <person name="Olsen K.M."/>
            <person name="Qiu Y."/>
        </authorList>
    </citation>
    <scope>NUCLEOTIDE SEQUENCE</scope>
    <source>
        <strain evidence="2">NBL</strain>
    </source>
</reference>
<organism evidence="2 3">
    <name type="scientific">Dipteronia sinensis</name>
    <dbReference type="NCBI Taxonomy" id="43782"/>
    <lineage>
        <taxon>Eukaryota</taxon>
        <taxon>Viridiplantae</taxon>
        <taxon>Streptophyta</taxon>
        <taxon>Embryophyta</taxon>
        <taxon>Tracheophyta</taxon>
        <taxon>Spermatophyta</taxon>
        <taxon>Magnoliopsida</taxon>
        <taxon>eudicotyledons</taxon>
        <taxon>Gunneridae</taxon>
        <taxon>Pentapetalae</taxon>
        <taxon>rosids</taxon>
        <taxon>malvids</taxon>
        <taxon>Sapindales</taxon>
        <taxon>Sapindaceae</taxon>
        <taxon>Hippocastanoideae</taxon>
        <taxon>Acereae</taxon>
        <taxon>Dipteronia</taxon>
    </lineage>
</organism>
<dbReference type="AlphaFoldDB" id="A0AAE0EE51"/>
<dbReference type="EMBL" id="JANJYJ010000002">
    <property type="protein sequence ID" value="KAK3224769.1"/>
    <property type="molecule type" value="Genomic_DNA"/>
</dbReference>
<feature type="compositionally biased region" description="Pro residues" evidence="1">
    <location>
        <begin position="1"/>
        <end position="13"/>
    </location>
</feature>
<evidence type="ECO:0000313" key="2">
    <source>
        <dbReference type="EMBL" id="KAK3224769.1"/>
    </source>
</evidence>
<accession>A0AAE0EE51</accession>
<comment type="caution">
    <text evidence="2">The sequence shown here is derived from an EMBL/GenBank/DDBJ whole genome shotgun (WGS) entry which is preliminary data.</text>
</comment>
<feature type="region of interest" description="Disordered" evidence="1">
    <location>
        <begin position="55"/>
        <end position="90"/>
    </location>
</feature>
<dbReference type="Proteomes" id="UP001281410">
    <property type="component" value="Unassembled WGS sequence"/>
</dbReference>
<gene>
    <name evidence="2" type="ORF">Dsin_004631</name>
</gene>
<name>A0AAE0EE51_9ROSI</name>